<accession>A0ACC1CLC1</accession>
<dbReference type="Proteomes" id="UP000824533">
    <property type="component" value="Linkage Group LG22"/>
</dbReference>
<name>A0ACC1CLC1_9NEOP</name>
<protein>
    <submittedName>
        <fullName evidence="1">Uncharacterized protein</fullName>
    </submittedName>
</protein>
<sequence length="154" mass="18073">MKEVVMFVCFFAFVQGIFRYGVPSQNKINKTEQFLRQLKRHQMDCIELTKVDPDMILKLKAGYWNLNSSTLKLWTLCVLNKMGIMSTEGVFKLDEALSTIPNEDKEYAEKIIDECLTPKALPPQEIAWSYIKCHHRMDKYHNYTTLSILEPRFT</sequence>
<keyword evidence="2" id="KW-1185">Reference proteome</keyword>
<comment type="caution">
    <text evidence="1">The sequence shown here is derived from an EMBL/GenBank/DDBJ whole genome shotgun (WGS) entry which is preliminary data.</text>
</comment>
<evidence type="ECO:0000313" key="2">
    <source>
        <dbReference type="Proteomes" id="UP000824533"/>
    </source>
</evidence>
<organism evidence="1 2">
    <name type="scientific">Dendrolimus kikuchii</name>
    <dbReference type="NCBI Taxonomy" id="765133"/>
    <lineage>
        <taxon>Eukaryota</taxon>
        <taxon>Metazoa</taxon>
        <taxon>Ecdysozoa</taxon>
        <taxon>Arthropoda</taxon>
        <taxon>Hexapoda</taxon>
        <taxon>Insecta</taxon>
        <taxon>Pterygota</taxon>
        <taxon>Neoptera</taxon>
        <taxon>Endopterygota</taxon>
        <taxon>Lepidoptera</taxon>
        <taxon>Glossata</taxon>
        <taxon>Ditrysia</taxon>
        <taxon>Bombycoidea</taxon>
        <taxon>Lasiocampidae</taxon>
        <taxon>Dendrolimus</taxon>
    </lineage>
</organism>
<reference evidence="1 2" key="1">
    <citation type="journal article" date="2021" name="Front. Genet.">
        <title>Chromosome-Level Genome Assembly Reveals Significant Gene Expansion in the Toll and IMD Signaling Pathways of Dendrolimus kikuchii.</title>
        <authorList>
            <person name="Zhou J."/>
            <person name="Wu P."/>
            <person name="Xiong Z."/>
            <person name="Liu N."/>
            <person name="Zhao N."/>
            <person name="Ji M."/>
            <person name="Qiu Y."/>
            <person name="Yang B."/>
        </authorList>
    </citation>
    <scope>NUCLEOTIDE SEQUENCE [LARGE SCALE GENOMIC DNA]</scope>
    <source>
        <strain evidence="1">Ann1</strain>
    </source>
</reference>
<evidence type="ECO:0000313" key="1">
    <source>
        <dbReference type="EMBL" id="KAJ0172366.1"/>
    </source>
</evidence>
<dbReference type="EMBL" id="CM034408">
    <property type="protein sequence ID" value="KAJ0172366.1"/>
    <property type="molecule type" value="Genomic_DNA"/>
</dbReference>
<proteinExistence type="predicted"/>
<gene>
    <name evidence="1" type="ORF">K1T71_012339</name>
</gene>